<dbReference type="EMBL" id="WTYM01000035">
    <property type="protein sequence ID" value="MXO59449.1"/>
    <property type="molecule type" value="Genomic_DNA"/>
</dbReference>
<evidence type="ECO:0000259" key="4">
    <source>
        <dbReference type="PROSITE" id="PS01124"/>
    </source>
</evidence>
<evidence type="ECO:0000256" key="3">
    <source>
        <dbReference type="ARBA" id="ARBA00023163"/>
    </source>
</evidence>
<proteinExistence type="predicted"/>
<dbReference type="PANTHER" id="PTHR46796">
    <property type="entry name" value="HTH-TYPE TRANSCRIPTIONAL ACTIVATOR RHAS-RELATED"/>
    <property type="match status" value="1"/>
</dbReference>
<keyword evidence="1" id="KW-0805">Transcription regulation</keyword>
<dbReference type="SUPFAM" id="SSF46689">
    <property type="entry name" value="Homeodomain-like"/>
    <property type="match status" value="1"/>
</dbReference>
<dbReference type="SMART" id="SM00342">
    <property type="entry name" value="HTH_ARAC"/>
    <property type="match status" value="1"/>
</dbReference>
<evidence type="ECO:0000313" key="6">
    <source>
        <dbReference type="Proteomes" id="UP000433652"/>
    </source>
</evidence>
<reference evidence="5 6" key="1">
    <citation type="submission" date="2019-12" db="EMBL/GenBank/DDBJ databases">
        <title>Genomic-based taxomic classification of the family Erythrobacteraceae.</title>
        <authorList>
            <person name="Xu L."/>
        </authorList>
    </citation>
    <scope>NUCLEOTIDE SEQUENCE [LARGE SCALE GENOMIC DNA]</scope>
    <source>
        <strain evidence="5 6">MCCC 1K01500</strain>
    </source>
</reference>
<keyword evidence="6" id="KW-1185">Reference proteome</keyword>
<dbReference type="GO" id="GO:0003700">
    <property type="term" value="F:DNA-binding transcription factor activity"/>
    <property type="evidence" value="ECO:0007669"/>
    <property type="project" value="InterPro"/>
</dbReference>
<dbReference type="InterPro" id="IPR009057">
    <property type="entry name" value="Homeodomain-like_sf"/>
</dbReference>
<dbReference type="Proteomes" id="UP000433652">
    <property type="component" value="Unassembled WGS sequence"/>
</dbReference>
<accession>A0A6I4SVS6</accession>
<evidence type="ECO:0000256" key="2">
    <source>
        <dbReference type="ARBA" id="ARBA00023125"/>
    </source>
</evidence>
<dbReference type="GO" id="GO:0043565">
    <property type="term" value="F:sequence-specific DNA binding"/>
    <property type="evidence" value="ECO:0007669"/>
    <property type="project" value="InterPro"/>
</dbReference>
<dbReference type="InterPro" id="IPR018060">
    <property type="entry name" value="HTH_AraC"/>
</dbReference>
<name>A0A6I4SVS6_9SPHN</name>
<protein>
    <submittedName>
        <fullName evidence="5">Helix-turn-helix domain-containing protein</fullName>
    </submittedName>
</protein>
<comment type="caution">
    <text evidence="5">The sequence shown here is derived from an EMBL/GenBank/DDBJ whole genome shotgun (WGS) entry which is preliminary data.</text>
</comment>
<dbReference type="InterPro" id="IPR050204">
    <property type="entry name" value="AraC_XylS_family_regulators"/>
</dbReference>
<dbReference type="RefSeq" id="WP_159793900.1">
    <property type="nucleotide sequence ID" value="NZ_WTYM01000035.1"/>
</dbReference>
<dbReference type="Gene3D" id="1.10.10.60">
    <property type="entry name" value="Homeodomain-like"/>
    <property type="match status" value="1"/>
</dbReference>
<sequence length="334" mass="35574">MASAALSGSSPAWGRVPISSIEDLHDAVLGAGLEVAQFSSAPIAGSLAFARFDDITYSSGSIDGHVGLFGPLSESMVTIGVLLDAGLGARHWQNEVGDLAVGVFRAGDMHEAIYRAGALYGTATLSEERLEAVAADQDLVLDIGQLGGTGISETQMASQQADAIRHGLQAIHSNRALGIGPGIALAQGLLDGLIAHLAREPRLAIGISTARQHGLIVRRACAFIEENLVEPLTIQAIAKAAYTSHRTLYRAFLDVLDDSPLTYVRKLRLNRIRQELATDTEARCTISVIANRWGISELGRMSGWYRELFGELPSETLVRSRTVPRSPVGLARCA</sequence>
<dbReference type="PANTHER" id="PTHR46796:SF12">
    <property type="entry name" value="HTH-TYPE DNA-BINDING TRANSCRIPTIONAL ACTIVATOR EUTR"/>
    <property type="match status" value="1"/>
</dbReference>
<dbReference type="Pfam" id="PF12833">
    <property type="entry name" value="HTH_18"/>
    <property type="match status" value="1"/>
</dbReference>
<evidence type="ECO:0000256" key="1">
    <source>
        <dbReference type="ARBA" id="ARBA00023015"/>
    </source>
</evidence>
<gene>
    <name evidence="5" type="ORF">GRI89_07830</name>
</gene>
<dbReference type="AlphaFoldDB" id="A0A6I4SVS6"/>
<feature type="domain" description="HTH araC/xylS-type" evidence="4">
    <location>
        <begin position="218"/>
        <end position="319"/>
    </location>
</feature>
<keyword evidence="2" id="KW-0238">DNA-binding</keyword>
<dbReference type="PROSITE" id="PS01124">
    <property type="entry name" value="HTH_ARAC_FAMILY_2"/>
    <property type="match status" value="1"/>
</dbReference>
<evidence type="ECO:0000313" key="5">
    <source>
        <dbReference type="EMBL" id="MXO59449.1"/>
    </source>
</evidence>
<organism evidence="5 6">
    <name type="scientific">Croceibacterium salegens</name>
    <dbReference type="NCBI Taxonomy" id="1737568"/>
    <lineage>
        <taxon>Bacteria</taxon>
        <taxon>Pseudomonadati</taxon>
        <taxon>Pseudomonadota</taxon>
        <taxon>Alphaproteobacteria</taxon>
        <taxon>Sphingomonadales</taxon>
        <taxon>Erythrobacteraceae</taxon>
        <taxon>Croceibacterium</taxon>
    </lineage>
</organism>
<keyword evidence="3" id="KW-0804">Transcription</keyword>
<dbReference type="OrthoDB" id="9802263at2"/>